<evidence type="ECO:0000256" key="4">
    <source>
        <dbReference type="ARBA" id="ARBA00023163"/>
    </source>
</evidence>
<feature type="domain" description="HTH myb-type" evidence="9">
    <location>
        <begin position="128"/>
        <end position="184"/>
    </location>
</feature>
<organism evidence="10 11">
    <name type="scientific">Carpinus fangiana</name>
    <dbReference type="NCBI Taxonomy" id="176857"/>
    <lineage>
        <taxon>Eukaryota</taxon>
        <taxon>Viridiplantae</taxon>
        <taxon>Streptophyta</taxon>
        <taxon>Embryophyta</taxon>
        <taxon>Tracheophyta</taxon>
        <taxon>Spermatophyta</taxon>
        <taxon>Magnoliopsida</taxon>
        <taxon>eudicotyledons</taxon>
        <taxon>Gunneridae</taxon>
        <taxon>Pentapetalae</taxon>
        <taxon>rosids</taxon>
        <taxon>fabids</taxon>
        <taxon>Fagales</taxon>
        <taxon>Betulaceae</taxon>
        <taxon>Carpinus</taxon>
    </lineage>
</organism>
<evidence type="ECO:0000256" key="2">
    <source>
        <dbReference type="ARBA" id="ARBA00023015"/>
    </source>
</evidence>
<dbReference type="InterPro" id="IPR017884">
    <property type="entry name" value="SANT_dom"/>
</dbReference>
<feature type="domain" description="Myb-like" evidence="7">
    <location>
        <begin position="21"/>
        <end position="75"/>
    </location>
</feature>
<dbReference type="AlphaFoldDB" id="A0A660KY08"/>
<dbReference type="EMBL" id="CM017324">
    <property type="protein sequence ID" value="KAE8039219.1"/>
    <property type="molecule type" value="Genomic_DNA"/>
</dbReference>
<dbReference type="Pfam" id="PF00249">
    <property type="entry name" value="Myb_DNA-binding"/>
    <property type="match status" value="2"/>
</dbReference>
<feature type="domain" description="Myb-like" evidence="7">
    <location>
        <begin position="128"/>
        <end position="180"/>
    </location>
</feature>
<dbReference type="PROSITE" id="PS51293">
    <property type="entry name" value="SANT"/>
    <property type="match status" value="1"/>
</dbReference>
<dbReference type="PROSITE" id="PS51294">
    <property type="entry name" value="HTH_MYB"/>
    <property type="match status" value="1"/>
</dbReference>
<dbReference type="CDD" id="cd00167">
    <property type="entry name" value="SANT"/>
    <property type="match status" value="2"/>
</dbReference>
<protein>
    <submittedName>
        <fullName evidence="10">Uncharacterized protein</fullName>
    </submittedName>
</protein>
<dbReference type="FunFam" id="1.10.10.60:FF:000154">
    <property type="entry name" value="Transcription factor SRM1"/>
    <property type="match status" value="1"/>
</dbReference>
<dbReference type="Gene3D" id="1.10.10.60">
    <property type="entry name" value="Homeodomain-like"/>
    <property type="match status" value="2"/>
</dbReference>
<name>A0A660KY08_9ROSI</name>
<dbReference type="InterPro" id="IPR006447">
    <property type="entry name" value="Myb_dom_plants"/>
</dbReference>
<dbReference type="SMART" id="SM00717">
    <property type="entry name" value="SANT"/>
    <property type="match status" value="2"/>
</dbReference>
<dbReference type="FunFam" id="1.10.10.60:FF:000009">
    <property type="entry name" value="transcription factor MYB1R1"/>
    <property type="match status" value="1"/>
</dbReference>
<feature type="compositionally biased region" description="Polar residues" evidence="6">
    <location>
        <begin position="237"/>
        <end position="248"/>
    </location>
</feature>
<sequence length="316" mass="35368">MKWEMEILSPAPFIPNGSWLADESKSAKWTPAENKMFENALAMYDKESPDRWQKVAAMIPGKSARDVMRQYMELEADVNSIEAGLVPIPGYTTTSAFTLDWVNSHGYDGFRQSYGIGGKRSSATRPEQERKKGVPWTEDEHKLFLMGLKKYGKGDWRNISRNFVITRTPTQVASHAQKYFIRQLSGGKDKRRASIHDITTVNLVDAKTPSPDNKIPSSPENSTVLHPPPPPLQQQHANSAATPRTPFQWNQPNGGAAMAFNPTHGNVFMTSPYGIINSYGLKMQGQNLPRGVSHESYIGPQNMVFQMHSAQHYPHG</sequence>
<dbReference type="SUPFAM" id="SSF46689">
    <property type="entry name" value="Homeodomain-like"/>
    <property type="match status" value="2"/>
</dbReference>
<evidence type="ECO:0000313" key="10">
    <source>
        <dbReference type="EMBL" id="KAE8039219.1"/>
    </source>
</evidence>
<dbReference type="InterPro" id="IPR017930">
    <property type="entry name" value="Myb_dom"/>
</dbReference>
<feature type="domain" description="SANT" evidence="8">
    <location>
        <begin position="136"/>
        <end position="184"/>
    </location>
</feature>
<dbReference type="PROSITE" id="PS50090">
    <property type="entry name" value="MYB_LIKE"/>
    <property type="match status" value="2"/>
</dbReference>
<evidence type="ECO:0000259" key="9">
    <source>
        <dbReference type="PROSITE" id="PS51294"/>
    </source>
</evidence>
<keyword evidence="3" id="KW-0238">DNA-binding</keyword>
<keyword evidence="2" id="KW-0805">Transcription regulation</keyword>
<dbReference type="GO" id="GO:0003677">
    <property type="term" value="F:DNA binding"/>
    <property type="evidence" value="ECO:0007669"/>
    <property type="project" value="UniProtKB-KW"/>
</dbReference>
<dbReference type="PANTHER" id="PTHR44042:SF41">
    <property type="entry name" value="DUPLICATED HOMEODOMAIN-LIKE SUPERFAMILY PROTEIN-RELATED"/>
    <property type="match status" value="1"/>
</dbReference>
<gene>
    <name evidence="10" type="ORF">FH972_011648</name>
</gene>
<proteinExistence type="predicted"/>
<keyword evidence="5" id="KW-0539">Nucleus</keyword>
<keyword evidence="4" id="KW-0804">Transcription</keyword>
<evidence type="ECO:0000256" key="1">
    <source>
        <dbReference type="ARBA" id="ARBA00004123"/>
    </source>
</evidence>
<dbReference type="InterPro" id="IPR009057">
    <property type="entry name" value="Homeodomain-like_sf"/>
</dbReference>
<feature type="region of interest" description="Disordered" evidence="6">
    <location>
        <begin position="204"/>
        <end position="248"/>
    </location>
</feature>
<evidence type="ECO:0000256" key="6">
    <source>
        <dbReference type="SAM" id="MobiDB-lite"/>
    </source>
</evidence>
<keyword evidence="11" id="KW-1185">Reference proteome</keyword>
<accession>A0A660KY08</accession>
<dbReference type="InterPro" id="IPR001005">
    <property type="entry name" value="SANT/Myb"/>
</dbReference>
<evidence type="ECO:0000259" key="8">
    <source>
        <dbReference type="PROSITE" id="PS51293"/>
    </source>
</evidence>
<evidence type="ECO:0000256" key="3">
    <source>
        <dbReference type="ARBA" id="ARBA00023125"/>
    </source>
</evidence>
<dbReference type="OrthoDB" id="118550at2759"/>
<evidence type="ECO:0000313" key="11">
    <source>
        <dbReference type="Proteomes" id="UP000327013"/>
    </source>
</evidence>
<dbReference type="PANTHER" id="PTHR44042">
    <property type="entry name" value="DUPLICATED HOMEODOMAIN-LIKE SUPERFAMILY PROTEIN-RELATED"/>
    <property type="match status" value="1"/>
</dbReference>
<comment type="subcellular location">
    <subcellularLocation>
        <location evidence="1">Nucleus</location>
    </subcellularLocation>
</comment>
<dbReference type="GO" id="GO:0005634">
    <property type="term" value="C:nucleus"/>
    <property type="evidence" value="ECO:0007669"/>
    <property type="project" value="UniProtKB-SubCell"/>
</dbReference>
<dbReference type="NCBIfam" id="TIGR01557">
    <property type="entry name" value="myb_SHAQKYF"/>
    <property type="match status" value="1"/>
</dbReference>
<feature type="compositionally biased region" description="Polar residues" evidence="6">
    <location>
        <begin position="215"/>
        <end position="224"/>
    </location>
</feature>
<dbReference type="Proteomes" id="UP000327013">
    <property type="component" value="Chromosome 4"/>
</dbReference>
<evidence type="ECO:0000259" key="7">
    <source>
        <dbReference type="PROSITE" id="PS50090"/>
    </source>
</evidence>
<evidence type="ECO:0000256" key="5">
    <source>
        <dbReference type="ARBA" id="ARBA00023242"/>
    </source>
</evidence>
<reference evidence="10 11" key="1">
    <citation type="submission" date="2019-06" db="EMBL/GenBank/DDBJ databases">
        <title>A chromosomal-level reference genome of Carpinus fangiana (Coryloideae, Betulaceae).</title>
        <authorList>
            <person name="Yang X."/>
            <person name="Wang Z."/>
            <person name="Zhang L."/>
            <person name="Hao G."/>
            <person name="Liu J."/>
            <person name="Yang Y."/>
        </authorList>
    </citation>
    <scope>NUCLEOTIDE SEQUENCE [LARGE SCALE GENOMIC DNA]</scope>
    <source>
        <strain evidence="10">Cfa_2016G</strain>
        <tissue evidence="10">Leaf</tissue>
    </source>
</reference>